<dbReference type="EMBL" id="SOCA01000012">
    <property type="protein sequence ID" value="TDU64078.1"/>
    <property type="molecule type" value="Genomic_DNA"/>
</dbReference>
<dbReference type="AlphaFoldDB" id="A0A4R7RIZ7"/>
<gene>
    <name evidence="1" type="ORF">EI77_04262</name>
</gene>
<name>A0A4R7RIZ7_9BACT</name>
<evidence type="ECO:0000313" key="1">
    <source>
        <dbReference type="EMBL" id="TDU64078.1"/>
    </source>
</evidence>
<proteinExistence type="predicted"/>
<reference evidence="1 2" key="1">
    <citation type="submission" date="2019-03" db="EMBL/GenBank/DDBJ databases">
        <title>Genomic Encyclopedia of Archaeal and Bacterial Type Strains, Phase II (KMG-II): from individual species to whole genera.</title>
        <authorList>
            <person name="Goeker M."/>
        </authorList>
    </citation>
    <scope>NUCLEOTIDE SEQUENCE [LARGE SCALE GENOMIC DNA]</scope>
    <source>
        <strain evidence="1 2">ATCC 25309</strain>
    </source>
</reference>
<comment type="caution">
    <text evidence="1">The sequence shown here is derived from an EMBL/GenBank/DDBJ whole genome shotgun (WGS) entry which is preliminary data.</text>
</comment>
<accession>A0A4R7RIZ7</accession>
<keyword evidence="2" id="KW-1185">Reference proteome</keyword>
<protein>
    <submittedName>
        <fullName evidence="1">Uncharacterized protein</fullName>
    </submittedName>
</protein>
<evidence type="ECO:0000313" key="2">
    <source>
        <dbReference type="Proteomes" id="UP000295662"/>
    </source>
</evidence>
<dbReference type="Proteomes" id="UP000295662">
    <property type="component" value="Unassembled WGS sequence"/>
</dbReference>
<sequence length="107" mass="11770">MNVSYLPIPSPLLGGSRCREPRVPGRVRRVAYYGPLAITYDCHDSPTDGETDRDVLDIAFVPNDRTAGRPGIHNPDLLLHQALEALQTALHITADELIENAPSREEA</sequence>
<dbReference type="RefSeq" id="WP_133797247.1">
    <property type="nucleotide sequence ID" value="NZ_SOCA01000012.1"/>
</dbReference>
<organism evidence="1 2">
    <name type="scientific">Prosthecobacter fusiformis</name>
    <dbReference type="NCBI Taxonomy" id="48464"/>
    <lineage>
        <taxon>Bacteria</taxon>
        <taxon>Pseudomonadati</taxon>
        <taxon>Verrucomicrobiota</taxon>
        <taxon>Verrucomicrobiia</taxon>
        <taxon>Verrucomicrobiales</taxon>
        <taxon>Verrucomicrobiaceae</taxon>
        <taxon>Prosthecobacter</taxon>
    </lineage>
</organism>